<feature type="compositionally biased region" description="Low complexity" evidence="7">
    <location>
        <begin position="137"/>
        <end position="148"/>
    </location>
</feature>
<evidence type="ECO:0000259" key="8">
    <source>
        <dbReference type="Pfam" id="PF10495"/>
    </source>
</evidence>
<feature type="coiled-coil region" evidence="6">
    <location>
        <begin position="2131"/>
        <end position="2315"/>
    </location>
</feature>
<feature type="compositionally biased region" description="Basic and acidic residues" evidence="7">
    <location>
        <begin position="1279"/>
        <end position="1297"/>
    </location>
</feature>
<feature type="compositionally biased region" description="Low complexity" evidence="7">
    <location>
        <begin position="372"/>
        <end position="387"/>
    </location>
</feature>
<keyword evidence="2" id="KW-0963">Cytoplasm</keyword>
<reference evidence="9" key="1">
    <citation type="submission" date="2021-05" db="EMBL/GenBank/DDBJ databases">
        <authorList>
            <person name="Alioto T."/>
            <person name="Alioto T."/>
            <person name="Gomez Garrido J."/>
        </authorList>
    </citation>
    <scope>NUCLEOTIDE SEQUENCE</scope>
</reference>
<feature type="compositionally biased region" description="Polar residues" evidence="7">
    <location>
        <begin position="277"/>
        <end position="291"/>
    </location>
</feature>
<proteinExistence type="predicted"/>
<keyword evidence="3" id="KW-0597">Phosphoprotein</keyword>
<evidence type="ECO:0000256" key="5">
    <source>
        <dbReference type="ARBA" id="ARBA00023212"/>
    </source>
</evidence>
<dbReference type="Pfam" id="PF10495">
    <property type="entry name" value="PACT_coil_coil"/>
    <property type="match status" value="1"/>
</dbReference>
<feature type="coiled-coil region" evidence="6">
    <location>
        <begin position="1624"/>
        <end position="1651"/>
    </location>
</feature>
<feature type="compositionally biased region" description="Polar residues" evidence="7">
    <location>
        <begin position="471"/>
        <end position="483"/>
    </location>
</feature>
<comment type="subcellular location">
    <subcellularLocation>
        <location evidence="1">Cytoplasm</location>
        <location evidence="1">Cytoskeleton</location>
        <location evidence="1">Microtubule organizing center</location>
        <location evidence="1">Centrosome</location>
    </subcellularLocation>
</comment>
<dbReference type="GO" id="GO:0005737">
    <property type="term" value="C:cytoplasm"/>
    <property type="evidence" value="ECO:0007669"/>
    <property type="project" value="UniProtKB-ARBA"/>
</dbReference>
<dbReference type="InterPro" id="IPR028745">
    <property type="entry name" value="AKAP9/Pericentrin"/>
</dbReference>
<dbReference type="GO" id="GO:0007165">
    <property type="term" value="P:signal transduction"/>
    <property type="evidence" value="ECO:0007669"/>
    <property type="project" value="InterPro"/>
</dbReference>
<feature type="region of interest" description="Disordered" evidence="7">
    <location>
        <begin position="2037"/>
        <end position="2072"/>
    </location>
</feature>
<feature type="coiled-coil region" evidence="6">
    <location>
        <begin position="1799"/>
        <end position="1963"/>
    </location>
</feature>
<feature type="region of interest" description="Disordered" evidence="7">
    <location>
        <begin position="998"/>
        <end position="1037"/>
    </location>
</feature>
<evidence type="ECO:0000256" key="6">
    <source>
        <dbReference type="SAM" id="Coils"/>
    </source>
</evidence>
<dbReference type="PANTHER" id="PTHR44981:SF2">
    <property type="entry name" value="PERICENTRIN-LIKE PROTEIN, ISOFORM F"/>
    <property type="match status" value="1"/>
</dbReference>
<name>A0A8D8BEZ2_CULPI</name>
<feature type="compositionally biased region" description="Basic residues" evidence="7">
    <location>
        <begin position="1"/>
        <end position="10"/>
    </location>
</feature>
<feature type="region of interest" description="Disordered" evidence="7">
    <location>
        <begin position="1707"/>
        <end position="1757"/>
    </location>
</feature>
<feature type="compositionally biased region" description="Low complexity" evidence="7">
    <location>
        <begin position="79"/>
        <end position="89"/>
    </location>
</feature>
<accession>A0A8D8BEZ2</accession>
<feature type="region of interest" description="Disordered" evidence="7">
    <location>
        <begin position="571"/>
        <end position="616"/>
    </location>
</feature>
<feature type="coiled-coil region" evidence="6">
    <location>
        <begin position="2340"/>
        <end position="2484"/>
    </location>
</feature>
<evidence type="ECO:0000256" key="2">
    <source>
        <dbReference type="ARBA" id="ARBA00022490"/>
    </source>
</evidence>
<feature type="region of interest" description="Disordered" evidence="7">
    <location>
        <begin position="79"/>
        <end position="161"/>
    </location>
</feature>
<feature type="coiled-coil region" evidence="6">
    <location>
        <begin position="2647"/>
        <end position="2794"/>
    </location>
</feature>
<evidence type="ECO:0000256" key="3">
    <source>
        <dbReference type="ARBA" id="ARBA00022553"/>
    </source>
</evidence>
<keyword evidence="5" id="KW-0206">Cytoskeleton</keyword>
<feature type="region of interest" description="Disordered" evidence="7">
    <location>
        <begin position="869"/>
        <end position="897"/>
    </location>
</feature>
<feature type="compositionally biased region" description="Basic and acidic residues" evidence="7">
    <location>
        <begin position="293"/>
        <end position="310"/>
    </location>
</feature>
<feature type="compositionally biased region" description="Low complexity" evidence="7">
    <location>
        <begin position="2037"/>
        <end position="2065"/>
    </location>
</feature>
<protein>
    <submittedName>
        <fullName evidence="9">Pericentrin</fullName>
    </submittedName>
</protein>
<dbReference type="GO" id="GO:0005813">
    <property type="term" value="C:centrosome"/>
    <property type="evidence" value="ECO:0007669"/>
    <property type="project" value="UniProtKB-SubCell"/>
</dbReference>
<keyword evidence="4 6" id="KW-0175">Coiled coil</keyword>
<sequence>MNIGRLKLKPKGASSGKNSSPSSSLVAAEASSANSRNSSSTSHLSPRLPASTKSATSKSASSTVASSVRFKLEDEILGSVSSSASGATSHDNDDSLEIMEEIETQDEESGSIRDEGGDDGTSSVSEKVVPLNVGRPKTATTTAVASGSSKKRQLFDIDDDEPELELGGGGKFDIDELQLSGDQIAVHFQPEKEEKESEGDFGVRLVNKKKLMQQNHDVDSLEQILNDIESGSEGVEAPAPVQKELSPLNDDDVLINNSKVSLNALKKLQKQSHVHDNNNSGDNSLNTTNDISELARDTESDRVASDRSEGKMSSSEGRSKSVDGSTGGSESRGGEDKPFASLGALKFEEEGDGRDQEDNSIEEIVMSNPSVVASSSVANEASSFEENVTGSEFDKSKEVRGHSSPEEVGSEDLKEKILTSSKSFEEVKSQHELEVPSDKLVEDDKATAVKQMEKVTEFKEALEDISEESEPTLTTSNHSGSKPTTDDEQSRPFVVLEKGKEMRRILDENIFQKQLSIGSTIYEDNKENIPDSLSLNKSIDFNSVVSLNMFQAMQLEMKELREIIANKEADSFSRRESLKEPRPDSLKDNQRSDSNSLATNSTEYRPLNEEPPAQKDHTSNVYRWVEILAEKLQESLQDRDRLQAEVDKQAEEINQIRKQLTENVEAIRGRPHWMRDQESTGQRISEISIDLVSETDDALSDFPDLYEERSNRNSRERQLDLNLDIDYSEQNPLHIPTAPMTKQLEQFRKYLSPDELRLFNMVQGKFDDYINLEMHKLKSTHEDESKVLQERLEAEKNEREAEVSRLRQMLTNVKSGSTEIVDLRTELEARHTQEMADLRTYFEKKCVELEKQYSEEVFSMHSRRVSANDTVSDISDQEEFPEENGGYQSKHTSPKRKLKEEIYLSPTHHKITPTTIDTAGEGSADEVMEVVAEVEKDIQMNADQLNQFYKTKIADLRRKHDADTKLLQERLKYFEDKEASEEFILNTEAPVVSANASHLTTQAKTPPPKTPSTNVVTPTNNNNINPTTTADAGTEPSDDLHEIISDYERRLQEQVALARQDVLRELEVQIQALLTDTVVEDSHWPPELVLLREKFTAKSQLEIAQLEIKHEEEMAKVKADFEKQLQWKLKRQSTFDSTRDLDKIISERDNLRELSSTLRSVLGELVKYVTVCEDDLNATLVGELHKHGIAVAAGGDETLDGTLAVDLNETGASTCSTGRKLHKFTPDVSGLASIIEDPSLLHYVSKEETGRSSLNLDECLERLRSEAVHLLKLSEKVTRKADTKDEDLDKASVKSDSCEEEDGLKRGGNSRKDGASTRSFDENMVREVEVAKLQTATSSLPTDLTTVQSSGELNIQLHELRNRLLKTEDEKRLLETELADTLTRHNSLVLELNETKQHLLELNSQRVEFSEGYGTNALIPCTHQPSNSFVELLDRSKHVLSSGSDNTVDNAAAANLLQLVEDFCREGERYMDDGKREKVDLQSQIEAADKQLKATRMFLEEQAIEREQERDEFVKEIQRLKTQLREKDKDKVSFERATKEEGFLCDSCSCDIDNREIIVKLEAVELQSKELGAHLAERDDRIRKLEADLKDSIDKGFTLREIITELESQIDGKSVNEHVLDSKIKELEHYINAQNRQNESLHQEMESMKTDLAVRGYDDKIAKLEEELRQSRPSVEQSLVLEALTVQLRDIEETLERKTKNLETLHSNSAASLVCSSPSEDISMNQDSPLHRRKKSNESGTGSSGGAGGEVNQPPPVALPVDEVQRIFDKLHRHTRVEEVAIKRINDLEMQIGGVRTSYAELQHERDVLQERMSEQSLKITTLQSKLDEQRMRAEELHRQGTSHLTVRVHDLQEELVNLRETLHTRDKQIDNLKNFLENSRQVIERQEKELAMTQASNDRSQFEIKLEAELQAKTDEVQQLKHKIQHEMINKVALPDLMETMLADKNDEIDQLREKLNQLQQTPAAAATATKDNDDNARTLSDIVSITDCDESADMVMRRAPEQSEAGAGFFPPPLPHSIPMDASNSLFHSKDPLQTAATTPAGTATSPLLAPQLPQPSFFAAPAPAQPKPNPPTTFDGHFFQDLSAAFPRPTTSTGTPEFLPRQINFSLVDSAESRGRGVFREPAFIEEIREEEVKGGRLENELESLKLSLDRVTSEREGAAKKLQEKVDEIADLQVELGARSKMYEDLLGERKELKEELERVKAALEELEPLTVQLEEKESKLREVVEQLERSEKEVAEVNLLRASLAEELGDRTKESAELKAEREKSQLMLSTLKQQIESLNKTIGHKDELVSKLEKDILNYSKNEEKYLEQLKSLDAKETELKIVQGNYKDRLHEIEMLNEDNRFLSEDINRLKSELAKSSSAGSTSNVSYVQFLKQNCEKFEEELRETKVLLTEKMLALERVRIELTSSQHDAEELKSQLKQKEMIMQQIGDDGNSLHEALSGIQSKMQDKLREEQERSATLQAEIDRLKVQLQRSDNSSSPKPFSVEEIAEQLEKELNYSAQLDSSIMKAIESDDVQSEDDAQRQPKYKQFNQAEDLRQQLQLEVDKATKLQELLEAEKHNSNAIQMQDAEIIEAMRLRLEAAIENEGALQKLLSDERNKNDRLSTLVAGVQRTKSFDNYLLMKTKSSPHESPSRRLNRSNEFESEVVARLESEIKFLTAQNERERERAADSQRVLERERSRFEKEISDRNEHGEQVKRELVRVTKEKERLEVELDHEQEKLMLAHREIESLEKRIGALQESESMRSIRRERVSGANSLEFQELRARLDHVEQERNLLQDAVQSLRTEVERRKHRESKLTEALSKENSLLEAGQGTAVPEEFLTKLKDLNRMLESNARENHQQAETLRLMMDERKALQQRIQELERYSLHPPGQYNRDDLEERANHLFGKYLRSESHRKALVHQKRYLQIVLATNEENELKALQLLTAQGLTPNPPKSTSPTHRRSFRAVVTAVIAIERMRFIVRKWQGGRRVCAKAIFSQQFTPRRTQSASTNLWARSPNSHFAEYSRAAAPHSHVYSGHYLRLPEQQQLLMNGDLREKLEEQYNRSNVNR</sequence>
<feature type="compositionally biased region" description="Polar residues" evidence="7">
    <location>
        <begin position="592"/>
        <end position="603"/>
    </location>
</feature>
<evidence type="ECO:0000256" key="7">
    <source>
        <dbReference type="SAM" id="MobiDB-lite"/>
    </source>
</evidence>
<feature type="compositionally biased region" description="Polar residues" evidence="7">
    <location>
        <begin position="1707"/>
        <end position="1728"/>
    </location>
</feature>
<evidence type="ECO:0000313" key="9">
    <source>
        <dbReference type="EMBL" id="CAG6474714.1"/>
    </source>
</evidence>
<feature type="compositionally biased region" description="Low complexity" evidence="7">
    <location>
        <begin position="1011"/>
        <end position="1029"/>
    </location>
</feature>
<dbReference type="PANTHER" id="PTHR44981">
    <property type="entry name" value="PERICENTRIN-LIKE PROTEIN, ISOFORM F"/>
    <property type="match status" value="1"/>
</dbReference>
<feature type="region of interest" description="Disordered" evidence="7">
    <location>
        <begin position="1279"/>
        <end position="1323"/>
    </location>
</feature>
<evidence type="ECO:0000256" key="4">
    <source>
        <dbReference type="ARBA" id="ARBA00023054"/>
    </source>
</evidence>
<feature type="region of interest" description="Disordered" evidence="7">
    <location>
        <begin position="461"/>
        <end position="492"/>
    </location>
</feature>
<feature type="region of interest" description="Disordered" evidence="7">
    <location>
        <begin position="229"/>
        <end position="252"/>
    </location>
</feature>
<feature type="coiled-coil region" evidence="6">
    <location>
        <begin position="1471"/>
        <end position="1537"/>
    </location>
</feature>
<feature type="coiled-coil region" evidence="6">
    <location>
        <begin position="1350"/>
        <end position="1377"/>
    </location>
</feature>
<dbReference type="EMBL" id="HBUE01075362">
    <property type="protein sequence ID" value="CAG6474714.1"/>
    <property type="molecule type" value="Transcribed_RNA"/>
</dbReference>
<feature type="compositionally biased region" description="Basic and acidic residues" evidence="7">
    <location>
        <begin position="1310"/>
        <end position="1323"/>
    </location>
</feature>
<dbReference type="GO" id="GO:0060090">
    <property type="term" value="F:molecular adaptor activity"/>
    <property type="evidence" value="ECO:0007669"/>
    <property type="project" value="InterPro"/>
</dbReference>
<feature type="coiled-coil region" evidence="6">
    <location>
        <begin position="778"/>
        <end position="809"/>
    </location>
</feature>
<organism evidence="9">
    <name type="scientific">Culex pipiens</name>
    <name type="common">House mosquito</name>
    <dbReference type="NCBI Taxonomy" id="7175"/>
    <lineage>
        <taxon>Eukaryota</taxon>
        <taxon>Metazoa</taxon>
        <taxon>Ecdysozoa</taxon>
        <taxon>Arthropoda</taxon>
        <taxon>Hexapoda</taxon>
        <taxon>Insecta</taxon>
        <taxon>Pterygota</taxon>
        <taxon>Neoptera</taxon>
        <taxon>Endopterygota</taxon>
        <taxon>Diptera</taxon>
        <taxon>Nematocera</taxon>
        <taxon>Culicoidea</taxon>
        <taxon>Culicidae</taxon>
        <taxon>Culicinae</taxon>
        <taxon>Culicini</taxon>
        <taxon>Culex</taxon>
        <taxon>Culex</taxon>
    </lineage>
</organism>
<feature type="coiled-coil region" evidence="6">
    <location>
        <begin position="2537"/>
        <end position="2564"/>
    </location>
</feature>
<feature type="coiled-coil region" evidence="6">
    <location>
        <begin position="625"/>
        <end position="670"/>
    </location>
</feature>
<dbReference type="InterPro" id="IPR019528">
    <property type="entry name" value="PACT_domain"/>
</dbReference>
<evidence type="ECO:0000256" key="1">
    <source>
        <dbReference type="ARBA" id="ARBA00004300"/>
    </source>
</evidence>
<feature type="domain" description="Pericentrin/AKAP-450 centrosomal targeting" evidence="8">
    <location>
        <begin position="2896"/>
        <end position="2973"/>
    </location>
</feature>
<feature type="region of interest" description="Disordered" evidence="7">
    <location>
        <begin position="266"/>
        <end position="360"/>
    </location>
</feature>
<feature type="compositionally biased region" description="Basic and acidic residues" evidence="7">
    <location>
        <begin position="392"/>
        <end position="415"/>
    </location>
</feature>
<feature type="compositionally biased region" description="Acidic residues" evidence="7">
    <location>
        <begin position="94"/>
        <end position="109"/>
    </location>
</feature>
<feature type="region of interest" description="Disordered" evidence="7">
    <location>
        <begin position="1"/>
        <end position="65"/>
    </location>
</feature>
<feature type="compositionally biased region" description="Low complexity" evidence="7">
    <location>
        <begin position="11"/>
        <end position="65"/>
    </location>
</feature>
<feature type="compositionally biased region" description="Basic and acidic residues" evidence="7">
    <location>
        <begin position="606"/>
        <end position="616"/>
    </location>
</feature>
<feature type="region of interest" description="Disordered" evidence="7">
    <location>
        <begin position="372"/>
        <end position="415"/>
    </location>
</feature>
<feature type="compositionally biased region" description="Basic and acidic residues" evidence="7">
    <location>
        <begin position="571"/>
        <end position="591"/>
    </location>
</feature>